<dbReference type="InterPro" id="IPR002052">
    <property type="entry name" value="DNA_methylase_N6_adenine_CS"/>
</dbReference>
<evidence type="ECO:0000313" key="4">
    <source>
        <dbReference type="Proteomes" id="UP001556118"/>
    </source>
</evidence>
<dbReference type="InterPro" id="IPR013216">
    <property type="entry name" value="Methyltransf_11"/>
</dbReference>
<reference evidence="3 4" key="1">
    <citation type="submission" date="2024-06" db="EMBL/GenBank/DDBJ databases">
        <title>Novosphingobium rhizovicinus M1R2S20.</title>
        <authorList>
            <person name="Sun J.-Q."/>
        </authorList>
    </citation>
    <scope>NUCLEOTIDE SEQUENCE [LARGE SCALE GENOMIC DNA]</scope>
    <source>
        <strain evidence="3 4">M1R2S20</strain>
    </source>
</reference>
<dbReference type="PRINTS" id="PR00507">
    <property type="entry name" value="N12N6MTFRASE"/>
</dbReference>
<comment type="caution">
    <text evidence="3">The sequence shown here is derived from an EMBL/GenBank/DDBJ whole genome shotgun (WGS) entry which is preliminary data.</text>
</comment>
<keyword evidence="4" id="KW-1185">Reference proteome</keyword>
<organism evidence="3 4">
    <name type="scientific">Novosphingobium rhizovicinum</name>
    <dbReference type="NCBI Taxonomy" id="3228928"/>
    <lineage>
        <taxon>Bacteria</taxon>
        <taxon>Pseudomonadati</taxon>
        <taxon>Pseudomonadota</taxon>
        <taxon>Alphaproteobacteria</taxon>
        <taxon>Sphingomonadales</taxon>
        <taxon>Sphingomonadaceae</taxon>
        <taxon>Novosphingobium</taxon>
    </lineage>
</organism>
<proteinExistence type="predicted"/>
<dbReference type="RefSeq" id="WP_367774010.1">
    <property type="nucleotide sequence ID" value="NZ_JBFNXR010000048.1"/>
</dbReference>
<dbReference type="Gene3D" id="3.40.50.150">
    <property type="entry name" value="Vaccinia Virus protein VP39"/>
    <property type="match status" value="1"/>
</dbReference>
<protein>
    <submittedName>
        <fullName evidence="3">DUF4942 domain-containing protein</fullName>
    </submittedName>
</protein>
<dbReference type="Pfam" id="PF08241">
    <property type="entry name" value="Methyltransf_11"/>
    <property type="match status" value="1"/>
</dbReference>
<feature type="domain" description="DUF4942" evidence="2">
    <location>
        <begin position="65"/>
        <end position="264"/>
    </location>
</feature>
<dbReference type="EMBL" id="JBFNXR010000048">
    <property type="protein sequence ID" value="MEW9855886.1"/>
    <property type="molecule type" value="Genomic_DNA"/>
</dbReference>
<name>A0ABV3RCP6_9SPHN</name>
<dbReference type="CDD" id="cd02440">
    <property type="entry name" value="AdoMet_MTases"/>
    <property type="match status" value="1"/>
</dbReference>
<sequence>MNAIALPTTVADIIGEYEAKDASVEQAIAEFDQAFDRLGMAMTVQGVFVEPVGSKSYLHANSLRKNLLKSGWRAVYNRLQIESVATAQDKKLFDQALADPPPLTLDNTKATFGDYLTRPRFHILRGLAEVFTTLDPAYKSHTKVRIGVKGLPKRVILQGWGEYSSSYARDRFRDMVNALAALRGQPAFEWSEWRAINCANDQGEDAVLDGRSYSKSDRYGKVETFPTVDRGLTVRRFGNGNAHVFFDKWALHDINKALAEFYGEVLPDAEPEGVKPSASTAVSKDLQFYWTPEPVVAEALEFAGIHERRYYHNNPPALRVLEPSCGDGRILDGIRARGQRGFGIEYHPGRAAEARAKGHAVLTANFLEHPPTEEFDVVVMNPPFYGKHYVKHVNHALRFLKPGGTLVSILPATARYDHGELEGEWRDLPVASFAEAGTNVPTAMLRIVRRAA</sequence>
<dbReference type="Proteomes" id="UP001556118">
    <property type="component" value="Unassembled WGS sequence"/>
</dbReference>
<evidence type="ECO:0000259" key="2">
    <source>
        <dbReference type="Pfam" id="PF13708"/>
    </source>
</evidence>
<evidence type="ECO:0000259" key="1">
    <source>
        <dbReference type="Pfam" id="PF08241"/>
    </source>
</evidence>
<dbReference type="InterPro" id="IPR031339">
    <property type="entry name" value="DUF4942"/>
</dbReference>
<accession>A0ABV3RCP6</accession>
<dbReference type="Pfam" id="PF13708">
    <property type="entry name" value="DUF4942"/>
    <property type="match status" value="1"/>
</dbReference>
<dbReference type="PROSITE" id="PS00092">
    <property type="entry name" value="N6_MTASE"/>
    <property type="match status" value="1"/>
</dbReference>
<gene>
    <name evidence="3" type="ORF">ABUH87_12125</name>
</gene>
<feature type="domain" description="Methyltransferase type 11" evidence="1">
    <location>
        <begin position="321"/>
        <end position="407"/>
    </location>
</feature>
<dbReference type="SUPFAM" id="SSF53335">
    <property type="entry name" value="S-adenosyl-L-methionine-dependent methyltransferases"/>
    <property type="match status" value="1"/>
</dbReference>
<dbReference type="InterPro" id="IPR029063">
    <property type="entry name" value="SAM-dependent_MTases_sf"/>
</dbReference>
<evidence type="ECO:0000313" key="3">
    <source>
        <dbReference type="EMBL" id="MEW9855886.1"/>
    </source>
</evidence>